<dbReference type="AlphaFoldDB" id="A0AAV9DCM9"/>
<name>A0AAV9DCM9_ACOCL</name>
<evidence type="ECO:0000313" key="3">
    <source>
        <dbReference type="Proteomes" id="UP001180020"/>
    </source>
</evidence>
<feature type="compositionally biased region" description="Low complexity" evidence="1">
    <location>
        <begin position="1"/>
        <end position="11"/>
    </location>
</feature>
<reference evidence="2" key="2">
    <citation type="submission" date="2023-06" db="EMBL/GenBank/DDBJ databases">
        <authorList>
            <person name="Ma L."/>
            <person name="Liu K.-W."/>
            <person name="Li Z."/>
            <person name="Hsiao Y.-Y."/>
            <person name="Qi Y."/>
            <person name="Fu T."/>
            <person name="Tang G."/>
            <person name="Zhang D."/>
            <person name="Sun W.-H."/>
            <person name="Liu D.-K."/>
            <person name="Li Y."/>
            <person name="Chen G.-Z."/>
            <person name="Liu X.-D."/>
            <person name="Liao X.-Y."/>
            <person name="Jiang Y.-T."/>
            <person name="Yu X."/>
            <person name="Hao Y."/>
            <person name="Huang J."/>
            <person name="Zhao X.-W."/>
            <person name="Ke S."/>
            <person name="Chen Y.-Y."/>
            <person name="Wu W.-L."/>
            <person name="Hsu J.-L."/>
            <person name="Lin Y.-F."/>
            <person name="Huang M.-D."/>
            <person name="Li C.-Y."/>
            <person name="Huang L."/>
            <person name="Wang Z.-W."/>
            <person name="Zhao X."/>
            <person name="Zhong W.-Y."/>
            <person name="Peng D.-H."/>
            <person name="Ahmad S."/>
            <person name="Lan S."/>
            <person name="Zhang J.-S."/>
            <person name="Tsai W.-C."/>
            <person name="Van De Peer Y."/>
            <person name="Liu Z.-J."/>
        </authorList>
    </citation>
    <scope>NUCLEOTIDE SEQUENCE</scope>
    <source>
        <strain evidence="2">CP</strain>
        <tissue evidence="2">Leaves</tissue>
    </source>
</reference>
<evidence type="ECO:0000256" key="1">
    <source>
        <dbReference type="SAM" id="MobiDB-lite"/>
    </source>
</evidence>
<reference evidence="2" key="1">
    <citation type="journal article" date="2023" name="Nat. Commun.">
        <title>Diploid and tetraploid genomes of Acorus and the evolution of monocots.</title>
        <authorList>
            <person name="Ma L."/>
            <person name="Liu K.W."/>
            <person name="Li Z."/>
            <person name="Hsiao Y.Y."/>
            <person name="Qi Y."/>
            <person name="Fu T."/>
            <person name="Tang G.D."/>
            <person name="Zhang D."/>
            <person name="Sun W.H."/>
            <person name="Liu D.K."/>
            <person name="Li Y."/>
            <person name="Chen G.Z."/>
            <person name="Liu X.D."/>
            <person name="Liao X.Y."/>
            <person name="Jiang Y.T."/>
            <person name="Yu X."/>
            <person name="Hao Y."/>
            <person name="Huang J."/>
            <person name="Zhao X.W."/>
            <person name="Ke S."/>
            <person name="Chen Y.Y."/>
            <person name="Wu W.L."/>
            <person name="Hsu J.L."/>
            <person name="Lin Y.F."/>
            <person name="Huang M.D."/>
            <person name="Li C.Y."/>
            <person name="Huang L."/>
            <person name="Wang Z.W."/>
            <person name="Zhao X."/>
            <person name="Zhong W.Y."/>
            <person name="Peng D.H."/>
            <person name="Ahmad S."/>
            <person name="Lan S."/>
            <person name="Zhang J.S."/>
            <person name="Tsai W.C."/>
            <person name="Van de Peer Y."/>
            <person name="Liu Z.J."/>
        </authorList>
    </citation>
    <scope>NUCLEOTIDE SEQUENCE</scope>
    <source>
        <strain evidence="2">CP</strain>
    </source>
</reference>
<dbReference type="EMBL" id="JAUJYO010000014">
    <property type="protein sequence ID" value="KAK1298646.1"/>
    <property type="molecule type" value="Genomic_DNA"/>
</dbReference>
<sequence>MTNQSPPQETQPQPPRHSNQGLLPLQEESLTGDADPNPSKSTVMGTIYGHRHGTIRFCVEYNETHRLLLDLGIPTSLFAKEIDSGPIRIALKCDADDDDTTWKPLRSVPTWKVCLNGRSVGYAVKRCPADDDRSIMDVVGWKTVAVGVIEAAAEEKDEMVYMRGCFERVVGGGGDSETYHLMNPGGTPGDELSVFLIRGG</sequence>
<dbReference type="PANTHER" id="PTHR31276:SF6">
    <property type="entry name" value="PROTEIN MIZU-KUSSEI 1"/>
    <property type="match status" value="1"/>
</dbReference>
<dbReference type="Pfam" id="PF04759">
    <property type="entry name" value="DUF617"/>
    <property type="match status" value="1"/>
</dbReference>
<organism evidence="2 3">
    <name type="scientific">Acorus calamus</name>
    <name type="common">Sweet flag</name>
    <dbReference type="NCBI Taxonomy" id="4465"/>
    <lineage>
        <taxon>Eukaryota</taxon>
        <taxon>Viridiplantae</taxon>
        <taxon>Streptophyta</taxon>
        <taxon>Embryophyta</taxon>
        <taxon>Tracheophyta</taxon>
        <taxon>Spermatophyta</taxon>
        <taxon>Magnoliopsida</taxon>
        <taxon>Liliopsida</taxon>
        <taxon>Acoraceae</taxon>
        <taxon>Acorus</taxon>
    </lineage>
</organism>
<dbReference type="GO" id="GO:0010274">
    <property type="term" value="P:hydrotropism"/>
    <property type="evidence" value="ECO:0007669"/>
    <property type="project" value="InterPro"/>
</dbReference>
<comment type="caution">
    <text evidence="2">The sequence shown here is derived from an EMBL/GenBank/DDBJ whole genome shotgun (WGS) entry which is preliminary data.</text>
</comment>
<evidence type="ECO:0000313" key="2">
    <source>
        <dbReference type="EMBL" id="KAK1298646.1"/>
    </source>
</evidence>
<protein>
    <submittedName>
        <fullName evidence="2">Uncharacterized protein</fullName>
    </submittedName>
</protein>
<dbReference type="NCBIfam" id="TIGR01570">
    <property type="entry name" value="A_thal_3588"/>
    <property type="match status" value="1"/>
</dbReference>
<dbReference type="PANTHER" id="PTHR31276">
    <property type="match status" value="1"/>
</dbReference>
<dbReference type="InterPro" id="IPR006460">
    <property type="entry name" value="MIZ1-like_pln"/>
</dbReference>
<accession>A0AAV9DCM9</accession>
<feature type="region of interest" description="Disordered" evidence="1">
    <location>
        <begin position="1"/>
        <end position="45"/>
    </location>
</feature>
<proteinExistence type="predicted"/>
<dbReference type="Proteomes" id="UP001180020">
    <property type="component" value="Unassembled WGS sequence"/>
</dbReference>
<keyword evidence="3" id="KW-1185">Reference proteome</keyword>
<gene>
    <name evidence="2" type="ORF">QJS10_CPB14g00716</name>
</gene>